<evidence type="ECO:0000259" key="2">
    <source>
        <dbReference type="Pfam" id="PF13192"/>
    </source>
</evidence>
<accession>A0A510DVQ2</accession>
<dbReference type="GeneID" id="41717899"/>
<dbReference type="EMBL" id="AP018929">
    <property type="protein sequence ID" value="BBG24275.1"/>
    <property type="molecule type" value="Genomic_DNA"/>
</dbReference>
<evidence type="ECO:0000313" key="3">
    <source>
        <dbReference type="EMBL" id="BBG24275.1"/>
    </source>
</evidence>
<keyword evidence="5" id="KW-1185">Reference proteome</keyword>
<dbReference type="Gene3D" id="3.40.30.10">
    <property type="entry name" value="Glutaredoxin"/>
    <property type="match status" value="1"/>
</dbReference>
<dbReference type="RefSeq" id="WP_149528554.1">
    <property type="nucleotide sequence ID" value="NZ_AP018929.1"/>
</dbReference>
<dbReference type="Proteomes" id="UP000322983">
    <property type="component" value="Chromosome"/>
</dbReference>
<evidence type="ECO:0000313" key="5">
    <source>
        <dbReference type="Proteomes" id="UP000322983"/>
    </source>
</evidence>
<proteinExistence type="inferred from homology"/>
<dbReference type="Pfam" id="PF13192">
    <property type="entry name" value="Thioredoxin_3"/>
    <property type="match status" value="1"/>
</dbReference>
<dbReference type="EMBL" id="AP018930">
    <property type="protein sequence ID" value="BBG27032.1"/>
    <property type="molecule type" value="Genomic_DNA"/>
</dbReference>
<dbReference type="STRING" id="1294262.GCA_001316085_00452"/>
<dbReference type="KEGG" id="step:IC006_1584"/>
<comment type="similarity">
    <text evidence="1">Belongs to the glutaredoxin family.</text>
</comment>
<protein>
    <recommendedName>
        <fullName evidence="2">Thioredoxin-like fold domain-containing protein</fullName>
    </recommendedName>
</protein>
<reference evidence="6" key="1">
    <citation type="submission" date="2018-09" db="EMBL/GenBank/DDBJ databases">
        <title>Complete Genome Sequencing of Sulfolobus sp. JCM 16834.</title>
        <authorList>
            <person name="Kato S."/>
            <person name="Itoh T."/>
            <person name="Ohkuma M."/>
        </authorList>
    </citation>
    <scope>NUCLEOTIDE SEQUENCE [LARGE SCALE GENOMIC DNA]</scope>
    <source>
        <strain evidence="6">IC-007</strain>
    </source>
</reference>
<evidence type="ECO:0000256" key="1">
    <source>
        <dbReference type="ARBA" id="ARBA00007787"/>
    </source>
</evidence>
<evidence type="ECO:0000313" key="6">
    <source>
        <dbReference type="Proteomes" id="UP000325030"/>
    </source>
</evidence>
<reference evidence="3 5" key="2">
    <citation type="journal article" date="2020" name="Int. J. Syst. Evol. Microbiol.">
        <title>Sulfuracidifex tepidarius gen. nov., sp. nov. and transfer of Sulfolobus metallicus Huber and Stetter 1992 to the genus Sulfuracidifex as Sulfuracidifex metallicus comb. nov.</title>
        <authorList>
            <person name="Itoh T."/>
            <person name="Miura T."/>
            <person name="Sakai H.D."/>
            <person name="Kato S."/>
            <person name="Ohkuma M."/>
            <person name="Takashina T."/>
        </authorList>
    </citation>
    <scope>NUCLEOTIDE SEQUENCE [LARGE SCALE GENOMIC DNA]</scope>
    <source>
        <strain evidence="3 5">IC-006</strain>
        <strain evidence="4">IC-007</strain>
    </source>
</reference>
<dbReference type="InterPro" id="IPR036249">
    <property type="entry name" value="Thioredoxin-like_sf"/>
</dbReference>
<organism evidence="3 5">
    <name type="scientific">Sulfuracidifex tepidarius</name>
    <dbReference type="NCBI Taxonomy" id="1294262"/>
    <lineage>
        <taxon>Archaea</taxon>
        <taxon>Thermoproteota</taxon>
        <taxon>Thermoprotei</taxon>
        <taxon>Sulfolobales</taxon>
        <taxon>Sulfolobaceae</taxon>
        <taxon>Sulfuracidifex</taxon>
    </lineage>
</organism>
<gene>
    <name evidence="3" type="ORF">IC006_1584</name>
    <name evidence="4" type="ORF">IC007_1561</name>
</gene>
<evidence type="ECO:0000313" key="4">
    <source>
        <dbReference type="EMBL" id="BBG27032.1"/>
    </source>
</evidence>
<sequence length="254" mass="29856">MKIEVFTHRNCTECHILLDYLKEKGLIEKVEIIDTEKYPFLAFERGVISTPSVFVDGNLIFAGKVDFDKLDDILKGNKVESAILEDQLLEKLMEGIVDSFAATAWIYVNRDLSLFVEQKDFVMAVTGIAIDDRREQLYLRILKDVKEKEDMLLEEWKERMMRNIASNFVRELYWLYERKLDKEDIAKTYPLEVFSHWLMVRGGAVGRVGLRIYPLSDKTVISRISEAYLYLFNNYDSLWEKVVKEQRKLENLTS</sequence>
<dbReference type="Proteomes" id="UP000325030">
    <property type="component" value="Chromosome"/>
</dbReference>
<dbReference type="SUPFAM" id="SSF52833">
    <property type="entry name" value="Thioredoxin-like"/>
    <property type="match status" value="1"/>
</dbReference>
<name>A0A510DVQ2_9CREN</name>
<feature type="domain" description="Thioredoxin-like fold" evidence="2">
    <location>
        <begin position="1"/>
        <end position="65"/>
    </location>
</feature>
<dbReference type="AlphaFoldDB" id="A0A510DVQ2"/>
<accession>A0A510E3E4</accession>
<dbReference type="OrthoDB" id="31032at2157"/>
<dbReference type="InterPro" id="IPR012336">
    <property type="entry name" value="Thioredoxin-like_fold"/>
</dbReference>